<accession>A0ABP8AA11</accession>
<evidence type="ECO:0000313" key="2">
    <source>
        <dbReference type="Proteomes" id="UP001501251"/>
    </source>
</evidence>
<protein>
    <submittedName>
        <fullName evidence="1">Uncharacterized protein</fullName>
    </submittedName>
</protein>
<dbReference type="Proteomes" id="UP001501251">
    <property type="component" value="Unassembled WGS sequence"/>
</dbReference>
<comment type="caution">
    <text evidence="1">The sequence shown here is derived from an EMBL/GenBank/DDBJ whole genome shotgun (WGS) entry which is preliminary data.</text>
</comment>
<proteinExistence type="predicted"/>
<evidence type="ECO:0000313" key="1">
    <source>
        <dbReference type="EMBL" id="GAA4180621.1"/>
    </source>
</evidence>
<gene>
    <name evidence="1" type="ORF">GCM10022252_03760</name>
</gene>
<keyword evidence="2" id="KW-1185">Reference proteome</keyword>
<dbReference type="EMBL" id="BAABAQ010000001">
    <property type="protein sequence ID" value="GAA4180621.1"/>
    <property type="molecule type" value="Genomic_DNA"/>
</dbReference>
<sequence>MGKGLVRRVANRGMILQEVPDVVDLSPRTHTADGDHNVVAFNRGGSGGDAHGVAPIHSSVRTSAISSASVGLVAAMNVWRRSIASAISLKVSSR</sequence>
<name>A0ABP8AA11_9ACTN</name>
<organism evidence="1 2">
    <name type="scientific">Streptosporangium oxazolinicum</name>
    <dbReference type="NCBI Taxonomy" id="909287"/>
    <lineage>
        <taxon>Bacteria</taxon>
        <taxon>Bacillati</taxon>
        <taxon>Actinomycetota</taxon>
        <taxon>Actinomycetes</taxon>
        <taxon>Streptosporangiales</taxon>
        <taxon>Streptosporangiaceae</taxon>
        <taxon>Streptosporangium</taxon>
    </lineage>
</organism>
<reference evidence="2" key="1">
    <citation type="journal article" date="2019" name="Int. J. Syst. Evol. Microbiol.">
        <title>The Global Catalogue of Microorganisms (GCM) 10K type strain sequencing project: providing services to taxonomists for standard genome sequencing and annotation.</title>
        <authorList>
            <consortium name="The Broad Institute Genomics Platform"/>
            <consortium name="The Broad Institute Genome Sequencing Center for Infectious Disease"/>
            <person name="Wu L."/>
            <person name="Ma J."/>
        </authorList>
    </citation>
    <scope>NUCLEOTIDE SEQUENCE [LARGE SCALE GENOMIC DNA]</scope>
    <source>
        <strain evidence="2">JCM 17388</strain>
    </source>
</reference>